<keyword evidence="2" id="KW-1133">Transmembrane helix</keyword>
<organism evidence="3 4">
    <name type="scientific">Suillus discolor</name>
    <dbReference type="NCBI Taxonomy" id="1912936"/>
    <lineage>
        <taxon>Eukaryota</taxon>
        <taxon>Fungi</taxon>
        <taxon>Dikarya</taxon>
        <taxon>Basidiomycota</taxon>
        <taxon>Agaricomycotina</taxon>
        <taxon>Agaricomycetes</taxon>
        <taxon>Agaricomycetidae</taxon>
        <taxon>Boletales</taxon>
        <taxon>Suillineae</taxon>
        <taxon>Suillaceae</taxon>
        <taxon>Suillus</taxon>
    </lineage>
</organism>
<keyword evidence="2" id="KW-0472">Membrane</keyword>
<feature type="region of interest" description="Disordered" evidence="1">
    <location>
        <begin position="1"/>
        <end position="36"/>
    </location>
</feature>
<evidence type="ECO:0000313" key="3">
    <source>
        <dbReference type="EMBL" id="KAG2108223.1"/>
    </source>
</evidence>
<feature type="transmembrane region" description="Helical" evidence="2">
    <location>
        <begin position="134"/>
        <end position="152"/>
    </location>
</feature>
<keyword evidence="2" id="KW-0812">Transmembrane</keyword>
<feature type="compositionally biased region" description="Low complexity" evidence="1">
    <location>
        <begin position="16"/>
        <end position="28"/>
    </location>
</feature>
<reference evidence="3" key="1">
    <citation type="journal article" date="2020" name="New Phytol.">
        <title>Comparative genomics reveals dynamic genome evolution in host specialist ectomycorrhizal fungi.</title>
        <authorList>
            <person name="Lofgren L.A."/>
            <person name="Nguyen N.H."/>
            <person name="Vilgalys R."/>
            <person name="Ruytinx J."/>
            <person name="Liao H.L."/>
            <person name="Branco S."/>
            <person name="Kuo A."/>
            <person name="LaButti K."/>
            <person name="Lipzen A."/>
            <person name="Andreopoulos W."/>
            <person name="Pangilinan J."/>
            <person name="Riley R."/>
            <person name="Hundley H."/>
            <person name="Na H."/>
            <person name="Barry K."/>
            <person name="Grigoriev I.V."/>
            <person name="Stajich J.E."/>
            <person name="Kennedy P.G."/>
        </authorList>
    </citation>
    <scope>NUCLEOTIDE SEQUENCE</scope>
    <source>
        <strain evidence="3">FC423</strain>
    </source>
</reference>
<dbReference type="Proteomes" id="UP000823399">
    <property type="component" value="Unassembled WGS sequence"/>
</dbReference>
<name>A0A9P7F6M5_9AGAM</name>
<evidence type="ECO:0000256" key="1">
    <source>
        <dbReference type="SAM" id="MobiDB-lite"/>
    </source>
</evidence>
<dbReference type="RefSeq" id="XP_041292742.1">
    <property type="nucleotide sequence ID" value="XM_041433715.1"/>
</dbReference>
<dbReference type="OrthoDB" id="2664712at2759"/>
<proteinExistence type="predicted"/>
<dbReference type="GeneID" id="64695974"/>
<evidence type="ECO:0000313" key="4">
    <source>
        <dbReference type="Proteomes" id="UP000823399"/>
    </source>
</evidence>
<dbReference type="AlphaFoldDB" id="A0A9P7F6M5"/>
<gene>
    <name evidence="3" type="ORF">F5147DRAFT_652945</name>
</gene>
<sequence>MWRTEDSIAKATIRKPSSSTTASGQPSSHPISSHTHKHILSASVQDVPNNNLPKQLACYVPKVHIKPKDVVQSLQVNVTGYRSSMTDEDLRCFADKGGIYELTDTHAWMAIEIMLAQQPGADVIHREIVYDLEGYYYVILTLAIMLDILYTLKRVPNPYMTSGMEMWLYWWLENTIEMEIWYKGFLWWKGCWLMTTEWAKATGGNKVAKCSSTLSALQMNLLYQKEHQDVELNLFCKNARLSQPSHHRPTKSQEEGQQIV</sequence>
<evidence type="ECO:0000256" key="2">
    <source>
        <dbReference type="SAM" id="Phobius"/>
    </source>
</evidence>
<protein>
    <submittedName>
        <fullName evidence="3">Uncharacterized protein</fullName>
    </submittedName>
</protein>
<keyword evidence="4" id="KW-1185">Reference proteome</keyword>
<comment type="caution">
    <text evidence="3">The sequence shown here is derived from an EMBL/GenBank/DDBJ whole genome shotgun (WGS) entry which is preliminary data.</text>
</comment>
<dbReference type="EMBL" id="JABBWM010000028">
    <property type="protein sequence ID" value="KAG2108223.1"/>
    <property type="molecule type" value="Genomic_DNA"/>
</dbReference>
<accession>A0A9P7F6M5</accession>